<reference evidence="7" key="1">
    <citation type="submission" date="2022-11" db="EMBL/GenBank/DDBJ databases">
        <title>Centuries of genome instability and evolution in soft-shell clam transmissible cancer (bioRxiv).</title>
        <authorList>
            <person name="Hart S.F.M."/>
            <person name="Yonemitsu M.A."/>
            <person name="Giersch R.M."/>
            <person name="Beal B.F."/>
            <person name="Arriagada G."/>
            <person name="Davis B.W."/>
            <person name="Ostrander E.A."/>
            <person name="Goff S.P."/>
            <person name="Metzger M.J."/>
        </authorList>
    </citation>
    <scope>NUCLEOTIDE SEQUENCE</scope>
    <source>
        <strain evidence="7">MELC-2E11</strain>
        <tissue evidence="7">Siphon/mantle</tissue>
    </source>
</reference>
<dbReference type="Proteomes" id="UP001164746">
    <property type="component" value="Chromosome 4"/>
</dbReference>
<feature type="region of interest" description="Disordered" evidence="4">
    <location>
        <begin position="22"/>
        <end position="58"/>
    </location>
</feature>
<evidence type="ECO:0000313" key="7">
    <source>
        <dbReference type="EMBL" id="WAR03559.1"/>
    </source>
</evidence>
<evidence type="ECO:0000313" key="8">
    <source>
        <dbReference type="Proteomes" id="UP001164746"/>
    </source>
</evidence>
<feature type="compositionally biased region" description="Polar residues" evidence="4">
    <location>
        <begin position="147"/>
        <end position="156"/>
    </location>
</feature>
<evidence type="ECO:0000259" key="6">
    <source>
        <dbReference type="Pfam" id="PF21229"/>
    </source>
</evidence>
<feature type="region of interest" description="Disordered" evidence="4">
    <location>
        <begin position="94"/>
        <end position="156"/>
    </location>
</feature>
<proteinExistence type="predicted"/>
<keyword evidence="3" id="KW-0539">Nucleus</keyword>
<dbReference type="Pfam" id="PF18192">
    <property type="entry name" value="DNTTIP1_dimer"/>
    <property type="match status" value="1"/>
</dbReference>
<evidence type="ECO:0000259" key="5">
    <source>
        <dbReference type="Pfam" id="PF18192"/>
    </source>
</evidence>
<dbReference type="InterPro" id="IPR041384">
    <property type="entry name" value="DNTTIP1_dimer"/>
</dbReference>
<dbReference type="Pfam" id="PF21229">
    <property type="entry name" value="TdIF1_2nd"/>
    <property type="match status" value="1"/>
</dbReference>
<feature type="domain" description="TdIF1 C-terminal" evidence="6">
    <location>
        <begin position="750"/>
        <end position="846"/>
    </location>
</feature>
<protein>
    <submittedName>
        <fullName evidence="7">TDIF1-like protein</fullName>
    </submittedName>
</protein>
<keyword evidence="8" id="KW-1185">Reference proteome</keyword>
<feature type="region of interest" description="Disordered" evidence="4">
    <location>
        <begin position="662"/>
        <end position="722"/>
    </location>
</feature>
<comment type="subcellular location">
    <subcellularLocation>
        <location evidence="1">Nucleus</location>
    </subcellularLocation>
</comment>
<feature type="region of interest" description="Disordered" evidence="4">
    <location>
        <begin position="914"/>
        <end position="959"/>
    </location>
</feature>
<feature type="region of interest" description="Disordered" evidence="4">
    <location>
        <begin position="65"/>
        <end position="84"/>
    </location>
</feature>
<evidence type="ECO:0000256" key="1">
    <source>
        <dbReference type="ARBA" id="ARBA00004123"/>
    </source>
</evidence>
<feature type="compositionally biased region" description="Polar residues" evidence="4">
    <location>
        <begin position="120"/>
        <end position="135"/>
    </location>
</feature>
<dbReference type="EMBL" id="CP111015">
    <property type="protein sequence ID" value="WAR03559.1"/>
    <property type="molecule type" value="Genomic_DNA"/>
</dbReference>
<dbReference type="PANTHER" id="PTHR23399">
    <property type="entry name" value="DEOXYNUCLEOTIDYLTRANSFERASE TERMINAL-INTERACTING PROTEIN 1"/>
    <property type="match status" value="1"/>
</dbReference>
<feature type="region of interest" description="Disordered" evidence="4">
    <location>
        <begin position="193"/>
        <end position="237"/>
    </location>
</feature>
<sequence>MYENFDYATQLDCAFTKRLKKMASRKNEGRRSVSPARTGNMRPQPSLHPSPPSMNILSSILRAPHPNLQHAPPMGDTSQPGRGISPIRVITAMPYRSTPSPKGGLSPSRVPTTLPPKKSLSPSRTIYVTSTSPKPQFSKAPSPPSAHGSQGQTRQLSQGQLLSHLPYLAQTLQQGGLPHERIFHQYRSTQEAVSGSMTLPSNARGSPGSQGQTAPLPAHQRVATPPLGSGIRRTPSPAHMPVVEIPAKHLVEHSPKVQAVNLMKIPEQDFKFGDLLQSINRSQEQLQSQLMQSGLSPITPADQLPKQWALQPQPPPNISLTSNAGQFTSSSQGLLRPTQSASDSRLSMHYTTDSKPAILQEVLGSGGLLAAARSIHQSTSTASHVVSHPPASGFTPVVLPSQSHSVRSSVLNPSIPVISSFVNVMKPTLTNVQATVSQEIKKEPQFVPSSLASVTQPGPPNITISTRTNMPSQEKLAQRLPRNPFTFPATPPASLTNEKPAFVMSQSNLVVADGLTNEKQRHASDEMPKLSPVGKLKREKDEEEALVPLQNCLNMRMVTLSNFPNNPHNRPSYRATSVAIDKAKVGCITNSAKSMDILRQNLQKAMNKEIDAVIQSYMEKYFKLGIQNIRMNNGETAVTDDHIQAVCRQILEEAKKMYIPETGRRSVSPARELSDNVSETGSSGRRSALGRRRHPSDTDSEASLRPAPAKKKKGRPYIVNLTGRSTPSKLAIQQAKREGPKYDPERLTEDTQFVMGSKANKAMGFGATRGRLYMKHPDLYKYSGDQDDKTWLYEHHFMPATGGKSYLVVLDDIREIAISDEYKEQSGIVVESLVGFNVPMWMIEKMRLQMNAMRTDLPKATKYRSRSATPNVVEELVDDVTAPKEIKDLPFANFSSPKNINVIHVPQEEDEMDFLATGSDNRDTPSQLSPFNMTGGFDDATSQSDLDTLDDDPTFTLSK</sequence>
<name>A0ABY7E580_MYAAR</name>
<keyword evidence="2" id="KW-0238">DNA-binding</keyword>
<evidence type="ECO:0000256" key="4">
    <source>
        <dbReference type="SAM" id="MobiDB-lite"/>
    </source>
</evidence>
<evidence type="ECO:0000256" key="3">
    <source>
        <dbReference type="ARBA" id="ARBA00023242"/>
    </source>
</evidence>
<dbReference type="InterPro" id="IPR049121">
    <property type="entry name" value="TdIF1_C"/>
</dbReference>
<feature type="region of interest" description="Disordered" evidence="4">
    <location>
        <begin position="323"/>
        <end position="346"/>
    </location>
</feature>
<evidence type="ECO:0000256" key="2">
    <source>
        <dbReference type="ARBA" id="ARBA00023125"/>
    </source>
</evidence>
<accession>A0ABY7E580</accession>
<feature type="compositionally biased region" description="Polar residues" evidence="4">
    <location>
        <begin position="193"/>
        <end position="213"/>
    </location>
</feature>
<dbReference type="InterPro" id="IPR026064">
    <property type="entry name" value="TdIF1"/>
</dbReference>
<dbReference type="PANTHER" id="PTHR23399:SF2">
    <property type="entry name" value="DEOXYNUCLEOTIDYLTRANSFERASE TERMINAL-INTERACTING PROTEIN 1"/>
    <property type="match status" value="1"/>
</dbReference>
<gene>
    <name evidence="7" type="ORF">MAR_010117</name>
</gene>
<organism evidence="7 8">
    <name type="scientific">Mya arenaria</name>
    <name type="common">Soft-shell clam</name>
    <dbReference type="NCBI Taxonomy" id="6604"/>
    <lineage>
        <taxon>Eukaryota</taxon>
        <taxon>Metazoa</taxon>
        <taxon>Spiralia</taxon>
        <taxon>Lophotrochozoa</taxon>
        <taxon>Mollusca</taxon>
        <taxon>Bivalvia</taxon>
        <taxon>Autobranchia</taxon>
        <taxon>Heteroconchia</taxon>
        <taxon>Euheterodonta</taxon>
        <taxon>Imparidentia</taxon>
        <taxon>Neoheterodontei</taxon>
        <taxon>Myida</taxon>
        <taxon>Myoidea</taxon>
        <taxon>Myidae</taxon>
        <taxon>Mya</taxon>
    </lineage>
</organism>
<feature type="domain" description="DNTTIP1 dimerisation" evidence="5">
    <location>
        <begin position="593"/>
        <end position="659"/>
    </location>
</feature>